<evidence type="ECO:0000256" key="1">
    <source>
        <dbReference type="ARBA" id="ARBA00004141"/>
    </source>
</evidence>
<proteinExistence type="predicted"/>
<feature type="transmembrane region" description="Helical" evidence="6">
    <location>
        <begin position="198"/>
        <end position="223"/>
    </location>
</feature>
<dbReference type="InterPro" id="IPR027359">
    <property type="entry name" value="Volt_channel_dom_sf"/>
</dbReference>
<dbReference type="PANTHER" id="PTHR10037">
    <property type="entry name" value="VOLTAGE-GATED CATION CHANNEL CALCIUM AND SODIUM"/>
    <property type="match status" value="1"/>
</dbReference>
<keyword evidence="9" id="KW-1185">Reference proteome</keyword>
<dbReference type="SUPFAM" id="SSF81324">
    <property type="entry name" value="Voltage-gated potassium channels"/>
    <property type="match status" value="1"/>
</dbReference>
<evidence type="ECO:0000313" key="8">
    <source>
        <dbReference type="EMBL" id="CAK0839755.1"/>
    </source>
</evidence>
<feature type="transmembrane region" description="Helical" evidence="6">
    <location>
        <begin position="339"/>
        <end position="361"/>
    </location>
</feature>
<dbReference type="Gene3D" id="1.10.238.10">
    <property type="entry name" value="EF-hand"/>
    <property type="match status" value="1"/>
</dbReference>
<dbReference type="InterPro" id="IPR011992">
    <property type="entry name" value="EF-hand-dom_pair"/>
</dbReference>
<dbReference type="SUPFAM" id="SSF47473">
    <property type="entry name" value="EF-hand"/>
    <property type="match status" value="1"/>
</dbReference>
<dbReference type="InterPro" id="IPR018247">
    <property type="entry name" value="EF_Hand_1_Ca_BS"/>
</dbReference>
<name>A0ABN9T484_9DINO</name>
<keyword evidence="4 6" id="KW-1133">Transmembrane helix</keyword>
<dbReference type="Pfam" id="PF00520">
    <property type="entry name" value="Ion_trans"/>
    <property type="match status" value="1"/>
</dbReference>
<evidence type="ECO:0000256" key="4">
    <source>
        <dbReference type="ARBA" id="ARBA00022989"/>
    </source>
</evidence>
<evidence type="ECO:0000256" key="2">
    <source>
        <dbReference type="ARBA" id="ARBA00022692"/>
    </source>
</evidence>
<protein>
    <recommendedName>
        <fullName evidence="7">EF-hand domain-containing protein</fullName>
    </recommendedName>
</protein>
<dbReference type="InterPro" id="IPR043203">
    <property type="entry name" value="VGCC_Ca_Na"/>
</dbReference>
<dbReference type="InterPro" id="IPR005821">
    <property type="entry name" value="Ion_trans_dom"/>
</dbReference>
<feature type="transmembrane region" description="Helical" evidence="6">
    <location>
        <begin position="130"/>
        <end position="148"/>
    </location>
</feature>
<feature type="transmembrane region" description="Helical" evidence="6">
    <location>
        <begin position="275"/>
        <end position="297"/>
    </location>
</feature>
<dbReference type="Gene3D" id="1.10.287.70">
    <property type="match status" value="1"/>
</dbReference>
<evidence type="ECO:0000259" key="7">
    <source>
        <dbReference type="PROSITE" id="PS50222"/>
    </source>
</evidence>
<keyword evidence="5 6" id="KW-0472">Membrane</keyword>
<evidence type="ECO:0000256" key="6">
    <source>
        <dbReference type="SAM" id="Phobius"/>
    </source>
</evidence>
<feature type="transmembrane region" description="Helical" evidence="6">
    <location>
        <begin position="168"/>
        <end position="186"/>
    </location>
</feature>
<dbReference type="InterPro" id="IPR002048">
    <property type="entry name" value="EF_hand_dom"/>
</dbReference>
<dbReference type="PANTHER" id="PTHR10037:SF62">
    <property type="entry name" value="SODIUM CHANNEL PROTEIN 60E"/>
    <property type="match status" value="1"/>
</dbReference>
<dbReference type="EMBL" id="CAUYUJ010014320">
    <property type="protein sequence ID" value="CAK0839755.1"/>
    <property type="molecule type" value="Genomic_DNA"/>
</dbReference>
<comment type="subcellular location">
    <subcellularLocation>
        <location evidence="1">Membrane</location>
        <topology evidence="1">Multi-pass membrane protein</topology>
    </subcellularLocation>
</comment>
<organism evidence="8 9">
    <name type="scientific">Prorocentrum cordatum</name>
    <dbReference type="NCBI Taxonomy" id="2364126"/>
    <lineage>
        <taxon>Eukaryota</taxon>
        <taxon>Sar</taxon>
        <taxon>Alveolata</taxon>
        <taxon>Dinophyceae</taxon>
        <taxon>Prorocentrales</taxon>
        <taxon>Prorocentraceae</taxon>
        <taxon>Prorocentrum</taxon>
    </lineage>
</organism>
<reference evidence="8" key="1">
    <citation type="submission" date="2023-10" db="EMBL/GenBank/DDBJ databases">
        <authorList>
            <person name="Chen Y."/>
            <person name="Shah S."/>
            <person name="Dougan E. K."/>
            <person name="Thang M."/>
            <person name="Chan C."/>
        </authorList>
    </citation>
    <scope>NUCLEOTIDE SEQUENCE [LARGE SCALE GENOMIC DNA]</scope>
</reference>
<comment type="caution">
    <text evidence="8">The sequence shown here is derived from an EMBL/GenBank/DDBJ whole genome shotgun (WGS) entry which is preliminary data.</text>
</comment>
<accession>A0ABN9T484</accession>
<dbReference type="SMART" id="SM00054">
    <property type="entry name" value="EFh"/>
    <property type="match status" value="1"/>
</dbReference>
<evidence type="ECO:0000313" key="9">
    <source>
        <dbReference type="Proteomes" id="UP001189429"/>
    </source>
</evidence>
<evidence type="ECO:0000256" key="5">
    <source>
        <dbReference type="ARBA" id="ARBA00023136"/>
    </source>
</evidence>
<gene>
    <name evidence="8" type="ORF">PCOR1329_LOCUS35363</name>
</gene>
<sequence length="543" mass="59614">MMPKALSANAIDMLVQDPELLHTEPAVATVEHVRRGSSPSASARVSSFSAPSACEKAAANGVASTLAAGVRSVAKELLKDTSGGGGGGLFAGSAETMKERLKKKLCKKEYDVTDFYRTDGCWQAIARSPVFEKMTLSVIVVNSIWIWIDTDFNTGTSVLDMPPGFLVGENLFCLYFFSEWLIRFMAFESKWNCPRDMWMVFDSVLVFLMVMETWVMSLALIMMSGSQTADLGNASLLRIVRLLRLVRVMRMARLLQALPELMTMVRGVMASMRSVFLAGILMVGVAYVFAICLRQLSDDTQMGHDFFPSVPEGMFVLLVDGVFLDDFGPVIRKIGRHSIVCAVVFFLFVCLSAITLMNLLIGVVCELMSSVAATEKEERNISIVKDRLSKVLNSIDRDGDGTISEQEFYEMLDNDECVGTLEGVGVDVVGLTDLVDIIFDKYRADGQATRLSVDDFFATVYGLRGSNTASVKDVVDLRRFIHQTFSRAKNGPAVNGAGPQPEGDVHAQLKALDARMEQLEASVGRVLQIVEGTWPTGVTRTKL</sequence>
<keyword evidence="3" id="KW-0106">Calcium</keyword>
<keyword evidence="2 6" id="KW-0812">Transmembrane</keyword>
<dbReference type="Gene3D" id="1.20.120.350">
    <property type="entry name" value="Voltage-gated potassium channels. Chain C"/>
    <property type="match status" value="1"/>
</dbReference>
<dbReference type="PROSITE" id="PS00018">
    <property type="entry name" value="EF_HAND_1"/>
    <property type="match status" value="1"/>
</dbReference>
<feature type="domain" description="EF-hand" evidence="7">
    <location>
        <begin position="383"/>
        <end position="418"/>
    </location>
</feature>
<evidence type="ECO:0000256" key="3">
    <source>
        <dbReference type="ARBA" id="ARBA00022837"/>
    </source>
</evidence>
<dbReference type="Proteomes" id="UP001189429">
    <property type="component" value="Unassembled WGS sequence"/>
</dbReference>
<dbReference type="PROSITE" id="PS50222">
    <property type="entry name" value="EF_HAND_2"/>
    <property type="match status" value="1"/>
</dbReference>